<dbReference type="OrthoDB" id="10062218at2759"/>
<evidence type="ECO:0000256" key="4">
    <source>
        <dbReference type="PROSITE-ProRule" id="PRU00207"/>
    </source>
</evidence>
<evidence type="ECO:0000256" key="5">
    <source>
        <dbReference type="SAM" id="MobiDB-lite"/>
    </source>
</evidence>
<dbReference type="PANTHER" id="PTHR23059">
    <property type="entry name" value="CYSTEINE AND HISTIDINE-RICH PROTEIN 1"/>
    <property type="match status" value="1"/>
</dbReference>
<dbReference type="InterPro" id="IPR039338">
    <property type="entry name" value="ZFTRAF1"/>
</dbReference>
<reference evidence="8" key="1">
    <citation type="submission" date="2025-08" db="UniProtKB">
        <authorList>
            <consortium name="RefSeq"/>
        </authorList>
    </citation>
    <scope>IDENTIFICATION</scope>
    <source>
        <tissue evidence="8">Whole blood</tissue>
    </source>
</reference>
<dbReference type="PANTHER" id="PTHR23059:SF5">
    <property type="entry name" value="CYSTEINE AND HISTIDINE RICH 1"/>
    <property type="match status" value="1"/>
</dbReference>
<dbReference type="Gene3D" id="3.30.40.10">
    <property type="entry name" value="Zinc/RING finger domain, C3HC4 (zinc finger)"/>
    <property type="match status" value="1"/>
</dbReference>
<dbReference type="RefSeq" id="XP_019290698.1">
    <property type="nucleotide sequence ID" value="XM_019435153.2"/>
</dbReference>
<dbReference type="GO" id="GO:0008270">
    <property type="term" value="F:zinc ion binding"/>
    <property type="evidence" value="ECO:0007669"/>
    <property type="project" value="UniProtKB-KW"/>
</dbReference>
<dbReference type="SUPFAM" id="SSF49599">
    <property type="entry name" value="TRAF domain-like"/>
    <property type="match status" value="1"/>
</dbReference>
<keyword evidence="7" id="KW-1185">Reference proteome</keyword>
<evidence type="ECO:0000256" key="3">
    <source>
        <dbReference type="ARBA" id="ARBA00022833"/>
    </source>
</evidence>
<evidence type="ECO:0000313" key="8">
    <source>
        <dbReference type="RefSeq" id="XP_019290698.1"/>
    </source>
</evidence>
<accession>A0A9V1EX75</accession>
<dbReference type="Proteomes" id="UP001165780">
    <property type="component" value="Unplaced"/>
</dbReference>
<name>A0A9V1EX75_PANPR</name>
<organism evidence="7 8">
    <name type="scientific">Panthera pardus</name>
    <name type="common">Leopard</name>
    <name type="synonym">Felis pardus</name>
    <dbReference type="NCBI Taxonomy" id="9691"/>
    <lineage>
        <taxon>Eukaryota</taxon>
        <taxon>Metazoa</taxon>
        <taxon>Chordata</taxon>
        <taxon>Craniata</taxon>
        <taxon>Vertebrata</taxon>
        <taxon>Euteleostomi</taxon>
        <taxon>Mammalia</taxon>
        <taxon>Eutheria</taxon>
        <taxon>Laurasiatheria</taxon>
        <taxon>Carnivora</taxon>
        <taxon>Feliformia</taxon>
        <taxon>Felidae</taxon>
        <taxon>Pantherinae</taxon>
        <taxon>Panthera</taxon>
    </lineage>
</organism>
<protein>
    <submittedName>
        <fullName evidence="8">Zinc finger TRAF-type-containing protein 1-A isoform X1</fullName>
    </submittedName>
</protein>
<keyword evidence="1 4" id="KW-0479">Metal-binding</keyword>
<dbReference type="PROSITE" id="PS50145">
    <property type="entry name" value="ZF_TRAF"/>
    <property type="match status" value="1"/>
</dbReference>
<evidence type="ECO:0000256" key="1">
    <source>
        <dbReference type="ARBA" id="ARBA00022723"/>
    </source>
</evidence>
<dbReference type="KEGG" id="ppad:109258368"/>
<feature type="compositionally biased region" description="Polar residues" evidence="5">
    <location>
        <begin position="162"/>
        <end position="173"/>
    </location>
</feature>
<dbReference type="CTD" id="50626"/>
<proteinExistence type="predicted"/>
<dbReference type="GeneID" id="109258368"/>
<evidence type="ECO:0000256" key="2">
    <source>
        <dbReference type="ARBA" id="ARBA00022771"/>
    </source>
</evidence>
<dbReference type="CDD" id="cd22861">
    <property type="entry name" value="CYHR1_C"/>
    <property type="match status" value="1"/>
</dbReference>
<keyword evidence="2 4" id="KW-0863">Zinc-finger</keyword>
<feature type="region of interest" description="Disordered" evidence="5">
    <location>
        <begin position="147"/>
        <end position="173"/>
    </location>
</feature>
<gene>
    <name evidence="8" type="primary">ZFTRAF1</name>
</gene>
<dbReference type="GO" id="GO:0005634">
    <property type="term" value="C:nucleus"/>
    <property type="evidence" value="ECO:0007669"/>
    <property type="project" value="TreeGrafter"/>
</dbReference>
<keyword evidence="3 4" id="KW-0862">Zinc</keyword>
<dbReference type="AlphaFoldDB" id="A0A9V1EX75"/>
<feature type="domain" description="TRAF-type" evidence="6">
    <location>
        <begin position="301"/>
        <end position="359"/>
    </location>
</feature>
<dbReference type="InterPro" id="IPR013083">
    <property type="entry name" value="Znf_RING/FYVE/PHD"/>
</dbReference>
<evidence type="ECO:0000313" key="7">
    <source>
        <dbReference type="Proteomes" id="UP001165780"/>
    </source>
</evidence>
<feature type="zinc finger region" description="TRAF-type" evidence="4">
    <location>
        <begin position="301"/>
        <end position="359"/>
    </location>
</feature>
<evidence type="ECO:0000259" key="6">
    <source>
        <dbReference type="PROSITE" id="PS50145"/>
    </source>
</evidence>
<sequence>MRKDSQQGAGCWQTVSGPQICGFTKGGGPAPTDLVQRYVLPVAPILPSRHALCPHILVPGQLGLLTCHSSVQFLGSPLPVASLTAWVATTLSPVLAKEGWSGGDRPPTASTGEQCLLPHLTAAGQVPQPCPDKSLCSCRRPEIRASRGLSRQSLAPGMGRGQASSPSVAKPITTSGPASVEICYLCKPPGATFESPTSPQELHRPCLCSVPGKRPVLPEQWLCLLNNSVPCLSSPAVPSAAGAGGACWCVRVCTSCKSVSSSPFPSSQCTNGHLMCAGCFIHLLADARLKEEQATCPNCRCEISKSLCCRNLAVEKAVSELPSECGFCLRQFPRSLLERHQKEECQDRVTQCKYKRIGCPWHGPFHELTVHEAACAHPTKTGNELMEILDEMDQSHRKEMQLYNSIFSLLSFEKIGYTEVQFRPYRTDDFITRLYYETPRFTVLNQTWVLKARVNDSERNPNLSCKRTLSFQLLLKSKVTAPLECSFLLLKGPYDDVKISPVIYHFVFTNESNETDYVPLPIVDSVECNKLLAAKNINLRLFLFQIQK</sequence>
<dbReference type="InterPro" id="IPR001293">
    <property type="entry name" value="Znf_TRAF"/>
</dbReference>